<dbReference type="Gene3D" id="3.30.700.10">
    <property type="entry name" value="Glycoprotein, Type 4 Pilin"/>
    <property type="match status" value="1"/>
</dbReference>
<keyword evidence="2" id="KW-0812">Transmembrane</keyword>
<evidence type="ECO:0000313" key="4">
    <source>
        <dbReference type="Proteomes" id="UP001208935"/>
    </source>
</evidence>
<dbReference type="EMBL" id="QZCW01000001">
    <property type="protein sequence ID" value="MCW5320171.1"/>
    <property type="molecule type" value="Genomic_DNA"/>
</dbReference>
<dbReference type="PANTHER" id="PTHR30093:SF47">
    <property type="entry name" value="TYPE IV PILUS NON-CORE MINOR PILIN PILE"/>
    <property type="match status" value="1"/>
</dbReference>
<keyword evidence="2" id="KW-1133">Transmembrane helix</keyword>
<keyword evidence="4" id="KW-1185">Reference proteome</keyword>
<proteinExistence type="predicted"/>
<dbReference type="PANTHER" id="PTHR30093">
    <property type="entry name" value="GENERAL SECRETION PATHWAY PROTEIN G"/>
    <property type="match status" value="1"/>
</dbReference>
<dbReference type="Pfam" id="PF16732">
    <property type="entry name" value="ComP_DUS"/>
    <property type="match status" value="1"/>
</dbReference>
<sequence length="174" mass="18245">MSQKSPLRARKESSCGFTLIELMIVVAVVGILAAIAYPAYTDSVLKGRRAQGRTAVVQLLQQQERYMTQRNCYLAFSTNQTTGAATATASTECGVTAATTVPFKTFSGDALANSHYVLRAQACSGASAATPLSLADCVQAVATPIRPDPAGGDLRMTSTGAKDCTGTTSRLCWP</sequence>
<keyword evidence="2" id="KW-0472">Membrane</keyword>
<dbReference type="InterPro" id="IPR045584">
    <property type="entry name" value="Pilin-like"/>
</dbReference>
<dbReference type="RefSeq" id="WP_265281018.1">
    <property type="nucleotide sequence ID" value="NZ_QZCW01000001.1"/>
</dbReference>
<comment type="caution">
    <text evidence="3">The sequence shown here is derived from an EMBL/GenBank/DDBJ whole genome shotgun (WGS) entry which is preliminary data.</text>
</comment>
<dbReference type="InterPro" id="IPR012902">
    <property type="entry name" value="N_methyl_site"/>
</dbReference>
<dbReference type="Proteomes" id="UP001208935">
    <property type="component" value="Unassembled WGS sequence"/>
</dbReference>
<evidence type="ECO:0000313" key="3">
    <source>
        <dbReference type="EMBL" id="MCW5320171.1"/>
    </source>
</evidence>
<name>A0ABT3KPC3_9BURK</name>
<accession>A0ABT3KPC3</accession>
<evidence type="ECO:0000256" key="2">
    <source>
        <dbReference type="SAM" id="Phobius"/>
    </source>
</evidence>
<dbReference type="NCBIfam" id="TIGR02532">
    <property type="entry name" value="IV_pilin_GFxxxE"/>
    <property type="match status" value="1"/>
</dbReference>
<protein>
    <submittedName>
        <fullName evidence="3">Type IV pilin protein</fullName>
    </submittedName>
</protein>
<organism evidence="3 4">
    <name type="scientific">Verminephrobacter aporrectodeae subsp. tuberculatae</name>
    <dbReference type="NCBI Taxonomy" id="1110392"/>
    <lineage>
        <taxon>Bacteria</taxon>
        <taxon>Pseudomonadati</taxon>
        <taxon>Pseudomonadota</taxon>
        <taxon>Betaproteobacteria</taxon>
        <taxon>Burkholderiales</taxon>
        <taxon>Comamonadaceae</taxon>
        <taxon>Verminephrobacter</taxon>
    </lineage>
</organism>
<dbReference type="Pfam" id="PF07963">
    <property type="entry name" value="N_methyl"/>
    <property type="match status" value="1"/>
</dbReference>
<dbReference type="InterPro" id="IPR031982">
    <property type="entry name" value="PilE-like"/>
</dbReference>
<feature type="region of interest" description="Disordered" evidence="1">
    <location>
        <begin position="149"/>
        <end position="168"/>
    </location>
</feature>
<feature type="transmembrane region" description="Helical" evidence="2">
    <location>
        <begin position="20"/>
        <end position="40"/>
    </location>
</feature>
<reference evidence="4" key="1">
    <citation type="submission" date="2023-07" db="EMBL/GenBank/DDBJ databases">
        <title>Verminephrobacter genomes.</title>
        <authorList>
            <person name="Lund M.B."/>
        </authorList>
    </citation>
    <scope>NUCLEOTIDE SEQUENCE [LARGE SCALE GENOMIC DNA]</scope>
    <source>
        <strain evidence="4">AtM5-05</strain>
    </source>
</reference>
<dbReference type="SUPFAM" id="SSF54523">
    <property type="entry name" value="Pili subunits"/>
    <property type="match status" value="1"/>
</dbReference>
<feature type="compositionally biased region" description="Polar residues" evidence="1">
    <location>
        <begin position="156"/>
        <end position="168"/>
    </location>
</feature>
<evidence type="ECO:0000256" key="1">
    <source>
        <dbReference type="SAM" id="MobiDB-lite"/>
    </source>
</evidence>
<gene>
    <name evidence="3" type="ORF">D5039_02950</name>
</gene>